<gene>
    <name evidence="7" type="ORF">M3D15_09610</name>
</gene>
<dbReference type="RefSeq" id="WP_260104677.1">
    <property type="nucleotide sequence ID" value="NZ_JALXSQ010000055.1"/>
</dbReference>
<feature type="transmembrane region" description="Helical" evidence="6">
    <location>
        <begin position="71"/>
        <end position="98"/>
    </location>
</feature>
<dbReference type="PANTHER" id="PTHR45649:SF26">
    <property type="entry name" value="OS04G0435100 PROTEIN"/>
    <property type="match status" value="1"/>
</dbReference>
<proteinExistence type="predicted"/>
<evidence type="ECO:0000256" key="5">
    <source>
        <dbReference type="ARBA" id="ARBA00023136"/>
    </source>
</evidence>
<accession>A0ABT2HZ36</accession>
<dbReference type="Pfam" id="PF13520">
    <property type="entry name" value="AA_permease_2"/>
    <property type="match status" value="1"/>
</dbReference>
<feature type="transmembrane region" description="Helical" evidence="6">
    <location>
        <begin position="464"/>
        <end position="483"/>
    </location>
</feature>
<feature type="transmembrane region" description="Helical" evidence="6">
    <location>
        <begin position="311"/>
        <end position="334"/>
    </location>
</feature>
<feature type="transmembrane region" description="Helical" evidence="6">
    <location>
        <begin position="427"/>
        <end position="452"/>
    </location>
</feature>
<evidence type="ECO:0000256" key="4">
    <source>
        <dbReference type="ARBA" id="ARBA00022989"/>
    </source>
</evidence>
<dbReference type="InterPro" id="IPR002293">
    <property type="entry name" value="AA/rel_permease1"/>
</dbReference>
<evidence type="ECO:0000313" key="7">
    <source>
        <dbReference type="EMBL" id="MCT2043577.1"/>
    </source>
</evidence>
<keyword evidence="8" id="KW-1185">Reference proteome</keyword>
<feature type="transmembrane region" description="Helical" evidence="6">
    <location>
        <begin position="267"/>
        <end position="291"/>
    </location>
</feature>
<feature type="transmembrane region" description="Helical" evidence="6">
    <location>
        <begin position="224"/>
        <end position="246"/>
    </location>
</feature>
<feature type="transmembrane region" description="Helical" evidence="6">
    <location>
        <begin position="119"/>
        <end position="146"/>
    </location>
</feature>
<feature type="transmembrane region" description="Helical" evidence="6">
    <location>
        <begin position="390"/>
        <end position="415"/>
    </location>
</feature>
<reference evidence="7 8" key="1">
    <citation type="submission" date="2022-04" db="EMBL/GenBank/DDBJ databases">
        <title>Human microbiome associated bacterial genomes.</title>
        <authorList>
            <person name="Sandstrom S."/>
            <person name="Salamzade R."/>
            <person name="Kalan L.R."/>
        </authorList>
    </citation>
    <scope>NUCLEOTIDE SEQUENCE [LARGE SCALE GENOMIC DNA]</scope>
    <source>
        <strain evidence="8">p3-SID1799</strain>
    </source>
</reference>
<dbReference type="EMBL" id="JALXSQ010000055">
    <property type="protein sequence ID" value="MCT2043577.1"/>
    <property type="molecule type" value="Genomic_DNA"/>
</dbReference>
<evidence type="ECO:0000256" key="6">
    <source>
        <dbReference type="SAM" id="Phobius"/>
    </source>
</evidence>
<name>A0ABT2HZ36_9MICO</name>
<comment type="caution">
    <text evidence="7">The sequence shown here is derived from an EMBL/GenBank/DDBJ whole genome shotgun (WGS) entry which is preliminary data.</text>
</comment>
<protein>
    <submittedName>
        <fullName evidence="7">APC family permease</fullName>
    </submittedName>
</protein>
<evidence type="ECO:0000313" key="8">
    <source>
        <dbReference type="Proteomes" id="UP001525379"/>
    </source>
</evidence>
<dbReference type="PIRSF" id="PIRSF006060">
    <property type="entry name" value="AA_transporter"/>
    <property type="match status" value="1"/>
</dbReference>
<keyword evidence="3 6" id="KW-0812">Transmembrane</keyword>
<feature type="transmembrane region" description="Helical" evidence="6">
    <location>
        <begin position="178"/>
        <end position="199"/>
    </location>
</feature>
<dbReference type="Gene3D" id="1.20.1740.10">
    <property type="entry name" value="Amino acid/polyamine transporter I"/>
    <property type="match status" value="1"/>
</dbReference>
<feature type="transmembrane region" description="Helical" evidence="6">
    <location>
        <begin position="366"/>
        <end position="384"/>
    </location>
</feature>
<keyword evidence="5 6" id="KW-0472">Membrane</keyword>
<keyword evidence="4 6" id="KW-1133">Transmembrane helix</keyword>
<comment type="subcellular location">
    <subcellularLocation>
        <location evidence="1">Membrane</location>
        <topology evidence="1">Multi-pass membrane protein</topology>
    </subcellularLocation>
</comment>
<organism evidence="7 8">
    <name type="scientific">Pseudoclavibacter albus</name>
    <dbReference type="NCBI Taxonomy" id="272241"/>
    <lineage>
        <taxon>Bacteria</taxon>
        <taxon>Bacillati</taxon>
        <taxon>Actinomycetota</taxon>
        <taxon>Actinomycetes</taxon>
        <taxon>Micrococcales</taxon>
        <taxon>Microbacteriaceae</taxon>
        <taxon>Pseudoclavibacter</taxon>
    </lineage>
</organism>
<dbReference type="Proteomes" id="UP001525379">
    <property type="component" value="Unassembled WGS sequence"/>
</dbReference>
<feature type="transmembrane region" description="Helical" evidence="6">
    <location>
        <begin position="152"/>
        <end position="171"/>
    </location>
</feature>
<evidence type="ECO:0000256" key="2">
    <source>
        <dbReference type="ARBA" id="ARBA00022448"/>
    </source>
</evidence>
<dbReference type="PANTHER" id="PTHR45649">
    <property type="entry name" value="AMINO-ACID PERMEASE BAT1"/>
    <property type="match status" value="1"/>
</dbReference>
<keyword evidence="2" id="KW-0813">Transport</keyword>
<sequence>MTSTARATARADHHDEDSAHLAALGYDYDQQFTRDMGFWGNIALGFTYLSPVVGVYTTLAPAMGIAGPGVVWWLLIAALGQLMVALIFGEVVSTYPVAGGVYPWSRRLWGPKWGWLNGWVYSLAICVTIASVAYGAGPFLGALLGVEMSQQANVLIALGTILLATLANFGGTKLLSQIAFWGFVAEIVATIAIGGWLLFAARKHDLSVLFTDFRPADLQSEQPFIIPFALAAFMGIFLFYGFEACGDVAEEVKNPGRTIPRAMRMTIYIGGIASMFIAIGLVLAIPDYAAILNGTADDPIGELFLAVFGPVGFRVVMAVVCISFVSCVISLQAAASRLLFSMGRDQALPGWKLLGTVNERFRVPPYALIVAAVIPAVVIVGSLLSENALLAIISFASFGVYLGFQMVVFAALYARTKGWAGRGKFKLGAWGWIVNVLALAWGVFGMVILAWPAGDETTPWFDKWIVLVSALVVVGVGVIYLVVAKPHLRSTAPHGDHHTGQIPVQRAD</sequence>
<evidence type="ECO:0000256" key="3">
    <source>
        <dbReference type="ARBA" id="ARBA00022692"/>
    </source>
</evidence>
<evidence type="ECO:0000256" key="1">
    <source>
        <dbReference type="ARBA" id="ARBA00004141"/>
    </source>
</evidence>
<feature type="transmembrane region" description="Helical" evidence="6">
    <location>
        <begin position="38"/>
        <end position="59"/>
    </location>
</feature>